<proteinExistence type="inferred from homology"/>
<dbReference type="Pfam" id="PF03401">
    <property type="entry name" value="TctC"/>
    <property type="match status" value="1"/>
</dbReference>
<dbReference type="Gene3D" id="3.40.190.10">
    <property type="entry name" value="Periplasmic binding protein-like II"/>
    <property type="match status" value="1"/>
</dbReference>
<keyword evidence="2" id="KW-0732">Signal</keyword>
<evidence type="ECO:0000256" key="2">
    <source>
        <dbReference type="SAM" id="SignalP"/>
    </source>
</evidence>
<feature type="chain" id="PRO_5045898736" evidence="2">
    <location>
        <begin position="23"/>
        <end position="313"/>
    </location>
</feature>
<dbReference type="InterPro" id="IPR042100">
    <property type="entry name" value="Bug_dom1"/>
</dbReference>
<dbReference type="EMBL" id="CP137852">
    <property type="protein sequence ID" value="WPB83818.1"/>
    <property type="molecule type" value="Genomic_DNA"/>
</dbReference>
<feature type="signal peptide" evidence="2">
    <location>
        <begin position="1"/>
        <end position="22"/>
    </location>
</feature>
<dbReference type="PANTHER" id="PTHR42928">
    <property type="entry name" value="TRICARBOXYLATE-BINDING PROTEIN"/>
    <property type="match status" value="1"/>
</dbReference>
<dbReference type="PIRSF" id="PIRSF017082">
    <property type="entry name" value="YflP"/>
    <property type="match status" value="1"/>
</dbReference>
<keyword evidence="4" id="KW-1185">Reference proteome</keyword>
<dbReference type="Gene3D" id="3.40.190.150">
    <property type="entry name" value="Bordetella uptake gene, domain 1"/>
    <property type="match status" value="1"/>
</dbReference>
<protein>
    <submittedName>
        <fullName evidence="3">Tripartite tricarboxylate transporter substrate binding protein</fullName>
    </submittedName>
</protein>
<dbReference type="Proteomes" id="UP001305521">
    <property type="component" value="Chromosome"/>
</dbReference>
<sequence length="313" mass="32373">MLRLALALLAGLLPGASALAQAELPARGITIIVPYAAGGVTDTLARLMAERLTPRLGVNVLAENRSGAGGLIAAQAVARARPDGATLLMHSSAILVVAANTPDLRFDPITELAPVGFVAGLPAVLVVNPAVPARSMPELLGWLRANPGRVNCGILGEGSTDHQACKAIERTAGTTMEFPVYRGLPPLNIDLLAGLIQMNFGSASIQMPLVREGRLRALAVGTAQRLAELPELPTLLESGVPYDGLAVNALFAPAGTPAPLLARLNAEVAGIMAEPAMRERIAGMGALPGPPDAASLAATFRRDWDRARAAAQR</sequence>
<dbReference type="RefSeq" id="WP_318647775.1">
    <property type="nucleotide sequence ID" value="NZ_CP137852.1"/>
</dbReference>
<organism evidence="3 4">
    <name type="scientific">Sediminicoccus rosea</name>
    <dbReference type="NCBI Taxonomy" id="1225128"/>
    <lineage>
        <taxon>Bacteria</taxon>
        <taxon>Pseudomonadati</taxon>
        <taxon>Pseudomonadota</taxon>
        <taxon>Alphaproteobacteria</taxon>
        <taxon>Acetobacterales</taxon>
        <taxon>Roseomonadaceae</taxon>
        <taxon>Sediminicoccus</taxon>
    </lineage>
</organism>
<accession>A0ABZ0PDP4</accession>
<comment type="similarity">
    <text evidence="1">Belongs to the UPF0065 (bug) family.</text>
</comment>
<reference evidence="3 4" key="1">
    <citation type="submission" date="2023-11" db="EMBL/GenBank/DDBJ databases">
        <title>Arctic aerobic anoxygenic photoheterotroph Sediminicoccus rosea KRV36 adapts its photosynthesis to long days of polar summer.</title>
        <authorList>
            <person name="Tomasch J."/>
            <person name="Kopejtka K."/>
            <person name="Bily T."/>
            <person name="Gardiner A.T."/>
            <person name="Gardian Z."/>
            <person name="Shivaramu S."/>
            <person name="Koblizek M."/>
            <person name="Engelhardt F."/>
            <person name="Kaftan D."/>
        </authorList>
    </citation>
    <scope>NUCLEOTIDE SEQUENCE [LARGE SCALE GENOMIC DNA]</scope>
    <source>
        <strain evidence="3 4">R-30</strain>
    </source>
</reference>
<evidence type="ECO:0000256" key="1">
    <source>
        <dbReference type="ARBA" id="ARBA00006987"/>
    </source>
</evidence>
<evidence type="ECO:0000313" key="4">
    <source>
        <dbReference type="Proteomes" id="UP001305521"/>
    </source>
</evidence>
<dbReference type="CDD" id="cd07012">
    <property type="entry name" value="PBP2_Bug_TTT"/>
    <property type="match status" value="1"/>
</dbReference>
<dbReference type="InterPro" id="IPR005064">
    <property type="entry name" value="BUG"/>
</dbReference>
<dbReference type="PANTHER" id="PTHR42928:SF5">
    <property type="entry name" value="BLR1237 PROTEIN"/>
    <property type="match status" value="1"/>
</dbReference>
<gene>
    <name evidence="3" type="ORF">R9Z33_17090</name>
</gene>
<name>A0ABZ0PDP4_9PROT</name>
<evidence type="ECO:0000313" key="3">
    <source>
        <dbReference type="EMBL" id="WPB83818.1"/>
    </source>
</evidence>